<dbReference type="eggNOG" id="COG3296">
    <property type="taxonomic scope" value="Bacteria"/>
</dbReference>
<reference evidence="6 7" key="2">
    <citation type="journal article" date="2012" name="BMC Genomics">
        <title>The genome of Pelobacter carbinolicus reveals surprising metabolic capabilities and physiological features.</title>
        <authorList>
            <person name="Aklujkar M."/>
            <person name="Haveman S.A."/>
            <person name="Didonato R.Jr."/>
            <person name="Chertkov O."/>
            <person name="Han C.S."/>
            <person name="Land M.L."/>
            <person name="Brown P."/>
            <person name="Lovley D.R."/>
        </authorList>
    </citation>
    <scope>NUCLEOTIDE SEQUENCE [LARGE SCALE GENOMIC DNA]</scope>
    <source>
        <strain evidence="7">DSM 2380 / NBRC 103641 / GraBd1</strain>
    </source>
</reference>
<gene>
    <name evidence="6" type="ordered locus">Pcar_2606</name>
</gene>
<dbReference type="AlphaFoldDB" id="Q3A1B3"/>
<accession>Q3A1B3</accession>
<dbReference type="RefSeq" id="WP_011342382.1">
    <property type="nucleotide sequence ID" value="NC_007498.2"/>
</dbReference>
<feature type="transmembrane region" description="Helical" evidence="5">
    <location>
        <begin position="18"/>
        <end position="38"/>
    </location>
</feature>
<organism evidence="6 7">
    <name type="scientific">Syntrophotalea carbinolica (strain DSM 2380 / NBRC 103641 / GraBd1)</name>
    <name type="common">Pelobacter carbinolicus</name>
    <dbReference type="NCBI Taxonomy" id="338963"/>
    <lineage>
        <taxon>Bacteria</taxon>
        <taxon>Pseudomonadati</taxon>
        <taxon>Thermodesulfobacteriota</taxon>
        <taxon>Desulfuromonadia</taxon>
        <taxon>Desulfuromonadales</taxon>
        <taxon>Syntrophotaleaceae</taxon>
        <taxon>Syntrophotalea</taxon>
    </lineage>
</organism>
<evidence type="ECO:0000256" key="2">
    <source>
        <dbReference type="ARBA" id="ARBA00022692"/>
    </source>
</evidence>
<dbReference type="InterPro" id="IPR019109">
    <property type="entry name" value="MamF_MmsF"/>
</dbReference>
<dbReference type="Pfam" id="PF09685">
    <property type="entry name" value="MamF_MmsF"/>
    <property type="match status" value="1"/>
</dbReference>
<keyword evidence="7" id="KW-1185">Reference proteome</keyword>
<dbReference type="Proteomes" id="UP000002534">
    <property type="component" value="Chromosome"/>
</dbReference>
<keyword evidence="3 5" id="KW-1133">Transmembrane helix</keyword>
<dbReference type="HOGENOM" id="CLU_104196_2_0_7"/>
<evidence type="ECO:0008006" key="8">
    <source>
        <dbReference type="Google" id="ProtNLM"/>
    </source>
</evidence>
<sequence length="113" mass="12498">MEEVKDVTVNQESKNMALLIWIGTIFFGFIPGLVFYLIKKEDAYVLSQSKEALNWSITAAIAMLIGGVLTAILVGFLILPAVWICNVVFCIMGAIACSNGKDFKVPWTLRLIK</sequence>
<dbReference type="EMBL" id="CP000142">
    <property type="protein sequence ID" value="ABA89844.1"/>
    <property type="molecule type" value="Genomic_DNA"/>
</dbReference>
<dbReference type="KEGG" id="pca:Pcar_2606"/>
<name>Q3A1B3_SYNC1</name>
<evidence type="ECO:0000313" key="7">
    <source>
        <dbReference type="Proteomes" id="UP000002534"/>
    </source>
</evidence>
<comment type="subcellular location">
    <subcellularLocation>
        <location evidence="1">Membrane</location>
        <topology evidence="1">Multi-pass membrane protein</topology>
    </subcellularLocation>
</comment>
<evidence type="ECO:0000313" key="6">
    <source>
        <dbReference type="EMBL" id="ABA89844.1"/>
    </source>
</evidence>
<evidence type="ECO:0000256" key="1">
    <source>
        <dbReference type="ARBA" id="ARBA00004141"/>
    </source>
</evidence>
<protein>
    <recommendedName>
        <fullName evidence="8">DUF4870 domain-containing protein</fullName>
    </recommendedName>
</protein>
<proteinExistence type="predicted"/>
<reference evidence="7" key="1">
    <citation type="submission" date="2005-10" db="EMBL/GenBank/DDBJ databases">
        <title>Complete sequence of Pelobacter carbinolicus DSM 2380.</title>
        <authorList>
            <person name="Copeland A."/>
            <person name="Lucas S."/>
            <person name="Lapidus A."/>
            <person name="Barry K."/>
            <person name="Detter J.C."/>
            <person name="Glavina T."/>
            <person name="Hammon N."/>
            <person name="Israni S."/>
            <person name="Pitluck S."/>
            <person name="Chertkov O."/>
            <person name="Schmutz J."/>
            <person name="Larimer F."/>
            <person name="Land M."/>
            <person name="Kyrpides N."/>
            <person name="Ivanova N."/>
            <person name="Richardson P."/>
        </authorList>
    </citation>
    <scope>NUCLEOTIDE SEQUENCE [LARGE SCALE GENOMIC DNA]</scope>
    <source>
        <strain evidence="7">DSM 2380 / NBRC 103641 / GraBd1</strain>
    </source>
</reference>
<feature type="transmembrane region" description="Helical" evidence="5">
    <location>
        <begin position="59"/>
        <end position="83"/>
    </location>
</feature>
<evidence type="ECO:0000256" key="4">
    <source>
        <dbReference type="ARBA" id="ARBA00023136"/>
    </source>
</evidence>
<keyword evidence="2 5" id="KW-0812">Transmembrane</keyword>
<evidence type="ECO:0000256" key="3">
    <source>
        <dbReference type="ARBA" id="ARBA00022989"/>
    </source>
</evidence>
<dbReference type="OrthoDB" id="9808930at2"/>
<dbReference type="STRING" id="338963.Pcar_2606"/>
<evidence type="ECO:0000256" key="5">
    <source>
        <dbReference type="SAM" id="Phobius"/>
    </source>
</evidence>
<keyword evidence="4 5" id="KW-0472">Membrane</keyword>